<dbReference type="SUPFAM" id="SSF53697">
    <property type="entry name" value="SIS domain"/>
    <property type="match status" value="1"/>
</dbReference>
<reference evidence="2" key="2">
    <citation type="submission" date="2020-09" db="EMBL/GenBank/DDBJ databases">
        <authorList>
            <person name="Sun Q."/>
            <person name="Zhou Y."/>
        </authorList>
    </citation>
    <scope>NUCLEOTIDE SEQUENCE</scope>
    <source>
        <strain evidence="2">CGMCC 1.12698</strain>
    </source>
</reference>
<dbReference type="AlphaFoldDB" id="A0A917AY00"/>
<organism evidence="2 3">
    <name type="scientific">Priestia taiwanensis</name>
    <dbReference type="NCBI Taxonomy" id="1347902"/>
    <lineage>
        <taxon>Bacteria</taxon>
        <taxon>Bacillati</taxon>
        <taxon>Bacillota</taxon>
        <taxon>Bacilli</taxon>
        <taxon>Bacillales</taxon>
        <taxon>Bacillaceae</taxon>
        <taxon>Priestia</taxon>
    </lineage>
</organism>
<protein>
    <recommendedName>
        <fullName evidence="1">DUF2529 domain-containing protein</fullName>
    </recommendedName>
</protein>
<feature type="domain" description="DUF2529" evidence="1">
    <location>
        <begin position="1"/>
        <end position="167"/>
    </location>
</feature>
<dbReference type="GO" id="GO:0097367">
    <property type="term" value="F:carbohydrate derivative binding"/>
    <property type="evidence" value="ECO:0007669"/>
    <property type="project" value="InterPro"/>
</dbReference>
<dbReference type="RefSeq" id="WP_188389764.1">
    <property type="nucleotide sequence ID" value="NZ_BMFK01000005.1"/>
</dbReference>
<evidence type="ECO:0000313" key="3">
    <source>
        <dbReference type="Proteomes" id="UP000605259"/>
    </source>
</evidence>
<dbReference type="GO" id="GO:1901135">
    <property type="term" value="P:carbohydrate derivative metabolic process"/>
    <property type="evidence" value="ECO:0007669"/>
    <property type="project" value="InterPro"/>
</dbReference>
<sequence length="172" mass="19118">MLKIFSTQLLGCLKKITEKEEINLEDSARLVAQAIIGDGHLYIYGAKEMHAVTLEATDGQEPFPKAKALHHVEELSPMDRVLLISRYSTDEEIVTFAKQLQEAGIPAVGISTIQDGIESLESFVDVHIDLQLIRGLIPAEDGTRTGFPTSMVALFAYFGLFFTVQEIVEEYM</sequence>
<name>A0A917AY00_9BACI</name>
<gene>
    <name evidence="2" type="ORF">GCM10007140_34670</name>
</gene>
<keyword evidence="3" id="KW-1185">Reference proteome</keyword>
<dbReference type="InterPro" id="IPR046348">
    <property type="entry name" value="SIS_dom_sf"/>
</dbReference>
<reference evidence="2" key="1">
    <citation type="journal article" date="2014" name="Int. J. Syst. Evol. Microbiol.">
        <title>Complete genome sequence of Corynebacterium casei LMG S-19264T (=DSM 44701T), isolated from a smear-ripened cheese.</title>
        <authorList>
            <consortium name="US DOE Joint Genome Institute (JGI-PGF)"/>
            <person name="Walter F."/>
            <person name="Albersmeier A."/>
            <person name="Kalinowski J."/>
            <person name="Ruckert C."/>
        </authorList>
    </citation>
    <scope>NUCLEOTIDE SEQUENCE</scope>
    <source>
        <strain evidence="2">CGMCC 1.12698</strain>
    </source>
</reference>
<dbReference type="EMBL" id="BMFK01000005">
    <property type="protein sequence ID" value="GGE82079.1"/>
    <property type="molecule type" value="Genomic_DNA"/>
</dbReference>
<comment type="caution">
    <text evidence="2">The sequence shown here is derived from an EMBL/GenBank/DDBJ whole genome shotgun (WGS) entry which is preliminary data.</text>
</comment>
<proteinExistence type="predicted"/>
<evidence type="ECO:0000259" key="1">
    <source>
        <dbReference type="Pfam" id="PF10740"/>
    </source>
</evidence>
<accession>A0A917AY00</accession>
<dbReference type="Pfam" id="PF10740">
    <property type="entry name" value="DUF2529"/>
    <property type="match status" value="1"/>
</dbReference>
<dbReference type="Gene3D" id="3.40.50.10490">
    <property type="entry name" value="Glucose-6-phosphate isomerase like protein, domain 1"/>
    <property type="match status" value="1"/>
</dbReference>
<dbReference type="InterPro" id="IPR019676">
    <property type="entry name" value="DUF2529"/>
</dbReference>
<evidence type="ECO:0000313" key="2">
    <source>
        <dbReference type="EMBL" id="GGE82079.1"/>
    </source>
</evidence>
<dbReference type="Proteomes" id="UP000605259">
    <property type="component" value="Unassembled WGS sequence"/>
</dbReference>